<keyword evidence="9 12" id="KW-1278">Translocase</keyword>
<dbReference type="InterPro" id="IPR020937">
    <property type="entry name" value="SecA_CS"/>
</dbReference>
<dbReference type="GO" id="GO:0065002">
    <property type="term" value="P:intracellular protein transmembrane transport"/>
    <property type="evidence" value="ECO:0007669"/>
    <property type="project" value="UniProtKB-UniRule"/>
</dbReference>
<dbReference type="AlphaFoldDB" id="A0A7C1BEN7"/>
<evidence type="ECO:0000259" key="16">
    <source>
        <dbReference type="PROSITE" id="PS51194"/>
    </source>
</evidence>
<dbReference type="InterPro" id="IPR014001">
    <property type="entry name" value="Helicase_ATP-bd"/>
</dbReference>
<keyword evidence="10 12" id="KW-0811">Translocation</keyword>
<dbReference type="InterPro" id="IPR011130">
    <property type="entry name" value="SecA_preprotein_X-link_dom"/>
</dbReference>
<keyword evidence="5 12" id="KW-0963">Cytoplasm</keyword>
<feature type="binding site" evidence="12">
    <location>
        <position position="616"/>
    </location>
    <ligand>
        <name>ATP</name>
        <dbReference type="ChEBI" id="CHEBI:30616"/>
    </ligand>
</feature>
<dbReference type="NCBIfam" id="NF009538">
    <property type="entry name" value="PRK12904.1"/>
    <property type="match status" value="1"/>
</dbReference>
<dbReference type="Gene3D" id="3.90.1440.10">
    <property type="entry name" value="SecA, preprotein cross-linking domain"/>
    <property type="match status" value="1"/>
</dbReference>
<feature type="domain" description="Helicase C-terminal" evidence="16">
    <location>
        <begin position="534"/>
        <end position="729"/>
    </location>
</feature>
<dbReference type="GO" id="GO:0005829">
    <property type="term" value="C:cytosol"/>
    <property type="evidence" value="ECO:0007669"/>
    <property type="project" value="TreeGrafter"/>
</dbReference>
<feature type="region of interest" description="Disordered" evidence="14">
    <location>
        <begin position="950"/>
        <end position="992"/>
    </location>
</feature>
<comment type="function">
    <text evidence="12">Part of the Sec protein translocase complex. Interacts with the SecYEG preprotein conducting channel. Has a central role in coupling the hydrolysis of ATP to the transfer of proteins into and across the cell membrane, serving as an ATP-driven molecular motor driving the stepwise translocation of polypeptide chains across the membrane.</text>
</comment>
<dbReference type="Pfam" id="PF07516">
    <property type="entry name" value="SecA_SW"/>
    <property type="match status" value="1"/>
</dbReference>
<dbReference type="Proteomes" id="UP000885931">
    <property type="component" value="Unassembled WGS sequence"/>
</dbReference>
<proteinExistence type="inferred from homology"/>
<dbReference type="SMART" id="SM00957">
    <property type="entry name" value="SecA_DEAD"/>
    <property type="match status" value="1"/>
</dbReference>
<dbReference type="PROSITE" id="PS01312">
    <property type="entry name" value="SECA"/>
    <property type="match status" value="1"/>
</dbReference>
<dbReference type="InterPro" id="IPR014018">
    <property type="entry name" value="SecA_motor_DEAD"/>
</dbReference>
<keyword evidence="11 12" id="KW-0472">Membrane</keyword>
<dbReference type="SMART" id="SM00958">
    <property type="entry name" value="SecA_PP_bind"/>
    <property type="match status" value="1"/>
</dbReference>
<feature type="binding site" evidence="12">
    <location>
        <begin position="118"/>
        <end position="122"/>
    </location>
    <ligand>
        <name>ATP</name>
        <dbReference type="ChEBI" id="CHEBI:30616"/>
    </ligand>
</feature>
<gene>
    <name evidence="12 18" type="primary">secA</name>
    <name evidence="18" type="ORF">ENG67_06130</name>
</gene>
<dbReference type="InterPro" id="IPR036266">
    <property type="entry name" value="SecA_Wing/Scaffold_sf"/>
</dbReference>
<evidence type="ECO:0000256" key="5">
    <source>
        <dbReference type="ARBA" id="ARBA00022490"/>
    </source>
</evidence>
<dbReference type="GO" id="GO:0017038">
    <property type="term" value="P:protein import"/>
    <property type="evidence" value="ECO:0007669"/>
    <property type="project" value="InterPro"/>
</dbReference>
<evidence type="ECO:0000256" key="9">
    <source>
        <dbReference type="ARBA" id="ARBA00022967"/>
    </source>
</evidence>
<feature type="compositionally biased region" description="Basic residues" evidence="14">
    <location>
        <begin position="981"/>
        <end position="992"/>
    </location>
</feature>
<evidence type="ECO:0000256" key="14">
    <source>
        <dbReference type="SAM" id="MobiDB-lite"/>
    </source>
</evidence>
<reference evidence="18" key="1">
    <citation type="journal article" date="2020" name="mSystems">
        <title>Genome- and Community-Level Interaction Insights into Carbon Utilization and Element Cycling Functions of Hydrothermarchaeota in Hydrothermal Sediment.</title>
        <authorList>
            <person name="Zhou Z."/>
            <person name="Liu Y."/>
            <person name="Xu W."/>
            <person name="Pan J."/>
            <person name="Luo Z.H."/>
            <person name="Li M."/>
        </authorList>
    </citation>
    <scope>NUCLEOTIDE SEQUENCE [LARGE SCALE GENOMIC DNA]</scope>
    <source>
        <strain evidence="18">HyVt-237</strain>
    </source>
</reference>
<evidence type="ECO:0000256" key="4">
    <source>
        <dbReference type="ARBA" id="ARBA00022475"/>
    </source>
</evidence>
<dbReference type="NCBIfam" id="TIGR00963">
    <property type="entry name" value="secA"/>
    <property type="match status" value="1"/>
</dbReference>
<evidence type="ECO:0000259" key="17">
    <source>
        <dbReference type="PROSITE" id="PS51196"/>
    </source>
</evidence>
<comment type="similarity">
    <text evidence="2 12 13">Belongs to the SecA family.</text>
</comment>
<evidence type="ECO:0000256" key="8">
    <source>
        <dbReference type="ARBA" id="ARBA00022927"/>
    </source>
</evidence>
<evidence type="ECO:0000256" key="11">
    <source>
        <dbReference type="ARBA" id="ARBA00023136"/>
    </source>
</evidence>
<accession>A0A7C1BEN7</accession>
<dbReference type="FunFam" id="1.10.3060.10:FF:000003">
    <property type="entry name" value="Protein translocase subunit SecA"/>
    <property type="match status" value="1"/>
</dbReference>
<comment type="catalytic activity">
    <reaction evidence="12">
        <text>ATP + H2O + cellular proteinSide 1 = ADP + phosphate + cellular proteinSide 2.</text>
        <dbReference type="EC" id="7.4.2.8"/>
    </reaction>
</comment>
<dbReference type="Pfam" id="PF01043">
    <property type="entry name" value="SecA_PP_bind"/>
    <property type="match status" value="1"/>
</dbReference>
<keyword evidence="6 12" id="KW-0547">Nucleotide-binding</keyword>
<keyword evidence="8 12" id="KW-0653">Protein transport</keyword>
<dbReference type="SUPFAM" id="SSF81886">
    <property type="entry name" value="Helical scaffold and wing domains of SecA"/>
    <property type="match status" value="1"/>
</dbReference>
<sequence>MFKFIVEKVIGTRNERILKKLWPIVHEINRIYETYHTLSDEDLLKKTEEFESRLRDGENPDSVMPEAFALVKEATRRLVGKKWTVTGETYEWDMIPFDVQLLGAIVLHQGKIAEMATGEGKTLVATMPLYLNALIGRIKNSGVHLVTVNDYLARRDREWMGPVYETLGVSVGVIQSGMTPQERKPEYAKDIVYGTNNEFGFDYLRDNMVFDPGNRVQRGHYYAIIDEVDSILIDEARTPLIISGPVEHSSVEQYRQVKPYVSDLVRKQTLLISKLLTEAERLLKEGKQHEAAIKLLQVKRGAPKSKRLFKILQEPGLMKLVDKIELELMKEKKLRDFDEELYYVVDEKSNSVDPTEKGRQEIQKREKGLFLLPDLATAIAEIDARDDLLPREKFYEKEKIYREYAEKTDKIHAIRQLLKAYTLFEKDVDYVVMDGKVIIVDEFTGRLMPGRRWSDGLHEAVEAKEGVKIQAETQTLATITIQNYFRMYEKLAGMTGTAATEAGEFWEIYKLDVVTIPTNKPVRRIDYPDLIFKTKKEKYEAVIEEIVKWHKVGRPILVGTTSVEVSELLSRLLKRRGIPHQVLNAKHHEKEAHIVARAGQFGAVTIATNMAGRGTDIKLGKGVVKAKECAINTPNPTPGVTCPEDPKECIKKGVPCGLYVIGTERHEARRIDNQLRGRSGRQGDPGSSRFFLSLEDDLLRLFGSDKVMELMERFGGNKDEGPIESKLVTRALENAQKRVEMQNFEIRKRLLEYDDVMNRQREVIYNLRNEILDGANLRELILGEYVDEIIDEKIEQFASGTDRSEWDIGGMRAELAFLFLSDFSSLEEAETKDDLRKKIRDEVEAHYREREEAFGDEKMREYERIALLTTLDTAWREHLYALDHLKEGIFLRAYGNKDPLVEYKQESYKLFDELLTRIRNETIMKLFRLQVPKLTMPRKYRDRIRTYKPAAATATAAPRGQAVPPGRAPVTGEIKVEKASSRRRRRSKKKKK</sequence>
<dbReference type="PANTHER" id="PTHR30612">
    <property type="entry name" value="SECA INNER MEMBRANE COMPONENT OF SEC PROTEIN SECRETION SYSTEM"/>
    <property type="match status" value="1"/>
</dbReference>
<keyword evidence="4 12" id="KW-1003">Cell membrane</keyword>
<dbReference type="PRINTS" id="PR00906">
    <property type="entry name" value="SECA"/>
</dbReference>
<protein>
    <recommendedName>
        <fullName evidence="12 13">Protein translocase subunit SecA</fullName>
        <ecNumber evidence="12">7.4.2.8</ecNumber>
    </recommendedName>
</protein>
<feature type="domain" description="Helicase ATP-binding" evidence="15">
    <location>
        <begin position="102"/>
        <end position="264"/>
    </location>
</feature>
<organism evidence="18">
    <name type="scientific">candidate division WOR-3 bacterium</name>
    <dbReference type="NCBI Taxonomy" id="2052148"/>
    <lineage>
        <taxon>Bacteria</taxon>
        <taxon>Bacteria division WOR-3</taxon>
    </lineage>
</organism>
<comment type="subcellular location">
    <subcellularLocation>
        <location evidence="12">Cell membrane</location>
        <topology evidence="12">Peripheral membrane protein</topology>
        <orientation evidence="12">Cytoplasmic side</orientation>
    </subcellularLocation>
    <subcellularLocation>
        <location evidence="12">Cytoplasm</location>
    </subcellularLocation>
    <subcellularLocation>
        <location evidence="1">Membrane</location>
        <topology evidence="1">Peripheral membrane protein</topology>
    </subcellularLocation>
    <text evidence="12">Distribution is 50-50.</text>
</comment>
<dbReference type="GO" id="GO:0031522">
    <property type="term" value="C:cell envelope Sec protein transport complex"/>
    <property type="evidence" value="ECO:0007669"/>
    <property type="project" value="UniProtKB-ARBA"/>
</dbReference>
<evidence type="ECO:0000256" key="10">
    <source>
        <dbReference type="ARBA" id="ARBA00023010"/>
    </source>
</evidence>
<dbReference type="EMBL" id="DRBW01000225">
    <property type="protein sequence ID" value="HDM90763.1"/>
    <property type="molecule type" value="Genomic_DNA"/>
</dbReference>
<dbReference type="HAMAP" id="MF_01382">
    <property type="entry name" value="SecA"/>
    <property type="match status" value="1"/>
</dbReference>
<evidence type="ECO:0000256" key="6">
    <source>
        <dbReference type="ARBA" id="ARBA00022741"/>
    </source>
</evidence>
<dbReference type="Gene3D" id="1.10.3060.10">
    <property type="entry name" value="Helical scaffold and wing domains of SecA"/>
    <property type="match status" value="1"/>
</dbReference>
<keyword evidence="7 12" id="KW-0067">ATP-binding</keyword>
<name>A0A7C1BEN7_UNCW3</name>
<evidence type="ECO:0000256" key="1">
    <source>
        <dbReference type="ARBA" id="ARBA00004170"/>
    </source>
</evidence>
<dbReference type="Gene3D" id="3.40.50.300">
    <property type="entry name" value="P-loop containing nucleotide triphosphate hydrolases"/>
    <property type="match status" value="2"/>
</dbReference>
<dbReference type="GO" id="GO:0005524">
    <property type="term" value="F:ATP binding"/>
    <property type="evidence" value="ECO:0007669"/>
    <property type="project" value="UniProtKB-UniRule"/>
</dbReference>
<evidence type="ECO:0000256" key="13">
    <source>
        <dbReference type="RuleBase" id="RU003874"/>
    </source>
</evidence>
<comment type="caution">
    <text evidence="18">The sequence shown here is derived from an EMBL/GenBank/DDBJ whole genome shotgun (WGS) entry which is preliminary data.</text>
</comment>
<comment type="subunit">
    <text evidence="12">Monomer and homodimer. Part of the essential Sec protein translocation apparatus which comprises SecA, SecYEG and auxiliary proteins SecDF. Other proteins may also be involved.</text>
</comment>
<dbReference type="PROSITE" id="PS51192">
    <property type="entry name" value="HELICASE_ATP_BIND_1"/>
    <property type="match status" value="1"/>
</dbReference>
<dbReference type="CDD" id="cd18803">
    <property type="entry name" value="SF2_C_secA"/>
    <property type="match status" value="1"/>
</dbReference>
<dbReference type="InterPro" id="IPR001650">
    <property type="entry name" value="Helicase_C-like"/>
</dbReference>
<dbReference type="GO" id="GO:0006605">
    <property type="term" value="P:protein targeting"/>
    <property type="evidence" value="ECO:0007669"/>
    <property type="project" value="UniProtKB-UniRule"/>
</dbReference>
<evidence type="ECO:0000259" key="15">
    <source>
        <dbReference type="PROSITE" id="PS51192"/>
    </source>
</evidence>
<dbReference type="GO" id="GO:0043952">
    <property type="term" value="P:protein transport by the Sec complex"/>
    <property type="evidence" value="ECO:0007669"/>
    <property type="project" value="TreeGrafter"/>
</dbReference>
<dbReference type="Pfam" id="PF07517">
    <property type="entry name" value="SecA_DEAD"/>
    <property type="match status" value="1"/>
</dbReference>
<dbReference type="InterPro" id="IPR011115">
    <property type="entry name" value="SecA_DEAD"/>
</dbReference>
<dbReference type="InterPro" id="IPR044722">
    <property type="entry name" value="SecA_SF2_C"/>
</dbReference>
<dbReference type="InterPro" id="IPR036670">
    <property type="entry name" value="SecA_X-link_sf"/>
</dbReference>
<dbReference type="InterPro" id="IPR011116">
    <property type="entry name" value="SecA_Wing/Scaffold"/>
</dbReference>
<evidence type="ECO:0000313" key="18">
    <source>
        <dbReference type="EMBL" id="HDM90763.1"/>
    </source>
</evidence>
<dbReference type="InterPro" id="IPR000185">
    <property type="entry name" value="SecA"/>
</dbReference>
<evidence type="ECO:0000256" key="7">
    <source>
        <dbReference type="ARBA" id="ARBA00022840"/>
    </source>
</evidence>
<evidence type="ECO:0000256" key="3">
    <source>
        <dbReference type="ARBA" id="ARBA00022448"/>
    </source>
</evidence>
<dbReference type="GO" id="GO:0008564">
    <property type="term" value="F:protein-exporting ATPase activity"/>
    <property type="evidence" value="ECO:0007669"/>
    <property type="project" value="UniProtKB-EC"/>
</dbReference>
<evidence type="ECO:0000256" key="12">
    <source>
        <dbReference type="HAMAP-Rule" id="MF_01382"/>
    </source>
</evidence>
<dbReference type="EC" id="7.4.2.8" evidence="12"/>
<evidence type="ECO:0000256" key="2">
    <source>
        <dbReference type="ARBA" id="ARBA00007650"/>
    </source>
</evidence>
<dbReference type="PROSITE" id="PS51194">
    <property type="entry name" value="HELICASE_CTER"/>
    <property type="match status" value="1"/>
</dbReference>
<dbReference type="Pfam" id="PF21090">
    <property type="entry name" value="P-loop_SecA"/>
    <property type="match status" value="1"/>
</dbReference>
<dbReference type="FunFam" id="3.40.50.300:FF:000113">
    <property type="entry name" value="Preprotein translocase subunit SecA"/>
    <property type="match status" value="1"/>
</dbReference>
<feature type="domain" description="SecA family profile" evidence="17">
    <location>
        <begin position="3"/>
        <end position="724"/>
    </location>
</feature>
<dbReference type="SUPFAM" id="SSF81767">
    <property type="entry name" value="Pre-protein crosslinking domain of SecA"/>
    <property type="match status" value="1"/>
</dbReference>
<keyword evidence="3 12" id="KW-0813">Transport</keyword>
<dbReference type="InterPro" id="IPR027417">
    <property type="entry name" value="P-loop_NTPase"/>
</dbReference>
<feature type="binding site" evidence="12">
    <location>
        <position position="100"/>
    </location>
    <ligand>
        <name>ATP</name>
        <dbReference type="ChEBI" id="CHEBI:30616"/>
    </ligand>
</feature>
<dbReference type="PANTHER" id="PTHR30612:SF0">
    <property type="entry name" value="CHLOROPLAST PROTEIN-TRANSPORTING ATPASE"/>
    <property type="match status" value="1"/>
</dbReference>
<dbReference type="SUPFAM" id="SSF52540">
    <property type="entry name" value="P-loop containing nucleoside triphosphate hydrolases"/>
    <property type="match status" value="2"/>
</dbReference>
<dbReference type="PROSITE" id="PS51196">
    <property type="entry name" value="SECA_MOTOR_DEAD"/>
    <property type="match status" value="1"/>
</dbReference>
<dbReference type="CDD" id="cd17928">
    <property type="entry name" value="DEXDc_SecA"/>
    <property type="match status" value="1"/>
</dbReference>
<dbReference type="GO" id="GO:0005886">
    <property type="term" value="C:plasma membrane"/>
    <property type="evidence" value="ECO:0007669"/>
    <property type="project" value="UniProtKB-SubCell"/>
</dbReference>
<dbReference type="FunFam" id="3.40.50.300:FF:000246">
    <property type="entry name" value="Preprotein translocase subunit SecA"/>
    <property type="match status" value="1"/>
</dbReference>